<dbReference type="EMBL" id="CAJVPK010002484">
    <property type="protein sequence ID" value="CAG8613719.1"/>
    <property type="molecule type" value="Genomic_DNA"/>
</dbReference>
<organism evidence="1 2">
    <name type="scientific">Diversispora eburnea</name>
    <dbReference type="NCBI Taxonomy" id="1213867"/>
    <lineage>
        <taxon>Eukaryota</taxon>
        <taxon>Fungi</taxon>
        <taxon>Fungi incertae sedis</taxon>
        <taxon>Mucoromycota</taxon>
        <taxon>Glomeromycotina</taxon>
        <taxon>Glomeromycetes</taxon>
        <taxon>Diversisporales</taxon>
        <taxon>Diversisporaceae</taxon>
        <taxon>Diversispora</taxon>
    </lineage>
</organism>
<sequence length="102" mass="12158">MLIPNHWYKDEYYNEIFSNEEVICNKDPNNNYNDTFTNTQKYTSSDHSEQCNKQISQNRIKMELNQIQEESNIRQEALKNQKRNDNQIISSINGVLIDLQQT</sequence>
<protein>
    <submittedName>
        <fullName evidence="1">9250_t:CDS:1</fullName>
    </submittedName>
</protein>
<dbReference type="Proteomes" id="UP000789706">
    <property type="component" value="Unassembled WGS sequence"/>
</dbReference>
<evidence type="ECO:0000313" key="1">
    <source>
        <dbReference type="EMBL" id="CAG8613719.1"/>
    </source>
</evidence>
<evidence type="ECO:0000313" key="2">
    <source>
        <dbReference type="Proteomes" id="UP000789706"/>
    </source>
</evidence>
<name>A0A9N9CV82_9GLOM</name>
<comment type="caution">
    <text evidence="1">The sequence shown here is derived from an EMBL/GenBank/DDBJ whole genome shotgun (WGS) entry which is preliminary data.</text>
</comment>
<keyword evidence="2" id="KW-1185">Reference proteome</keyword>
<proteinExistence type="predicted"/>
<gene>
    <name evidence="1" type="ORF">DEBURN_LOCUS10085</name>
</gene>
<dbReference type="AlphaFoldDB" id="A0A9N9CV82"/>
<reference evidence="1" key="1">
    <citation type="submission" date="2021-06" db="EMBL/GenBank/DDBJ databases">
        <authorList>
            <person name="Kallberg Y."/>
            <person name="Tangrot J."/>
            <person name="Rosling A."/>
        </authorList>
    </citation>
    <scope>NUCLEOTIDE SEQUENCE</scope>
    <source>
        <strain evidence="1">AZ414A</strain>
    </source>
</reference>
<accession>A0A9N9CV82</accession>